<evidence type="ECO:0000313" key="1">
    <source>
        <dbReference type="EMBL" id="KOB52253.1"/>
    </source>
</evidence>
<feature type="non-terminal residue" evidence="1">
    <location>
        <position position="66"/>
    </location>
</feature>
<keyword evidence="2" id="KW-1185">Reference proteome</keyword>
<accession>A0A0L7K3N8</accession>
<evidence type="ECO:0000313" key="2">
    <source>
        <dbReference type="Proteomes" id="UP000037510"/>
    </source>
</evidence>
<sequence length="66" mass="7321">MVPECESTPPKFETNGWGLWALPEDGGRCSRLTPLGDSCVPESFHLNQTQSCSSWVYETDNSIISE</sequence>
<name>A0A0L7K3N8_OPEBR</name>
<dbReference type="EMBL" id="JTDY01012564">
    <property type="protein sequence ID" value="KOB52253.1"/>
    <property type="molecule type" value="Genomic_DNA"/>
</dbReference>
<dbReference type="Proteomes" id="UP000037510">
    <property type="component" value="Unassembled WGS sequence"/>
</dbReference>
<protein>
    <submittedName>
        <fullName evidence="1">Organic cation transporter</fullName>
    </submittedName>
</protein>
<comment type="caution">
    <text evidence="1">The sequence shown here is derived from an EMBL/GenBank/DDBJ whole genome shotgun (WGS) entry which is preliminary data.</text>
</comment>
<organism evidence="1 2">
    <name type="scientific">Operophtera brumata</name>
    <name type="common">Winter moth</name>
    <name type="synonym">Phalaena brumata</name>
    <dbReference type="NCBI Taxonomy" id="104452"/>
    <lineage>
        <taxon>Eukaryota</taxon>
        <taxon>Metazoa</taxon>
        <taxon>Ecdysozoa</taxon>
        <taxon>Arthropoda</taxon>
        <taxon>Hexapoda</taxon>
        <taxon>Insecta</taxon>
        <taxon>Pterygota</taxon>
        <taxon>Neoptera</taxon>
        <taxon>Endopterygota</taxon>
        <taxon>Lepidoptera</taxon>
        <taxon>Glossata</taxon>
        <taxon>Ditrysia</taxon>
        <taxon>Geometroidea</taxon>
        <taxon>Geometridae</taxon>
        <taxon>Larentiinae</taxon>
        <taxon>Operophtera</taxon>
    </lineage>
</organism>
<proteinExistence type="predicted"/>
<reference evidence="1 2" key="1">
    <citation type="journal article" date="2015" name="Genome Biol. Evol.">
        <title>The genome of winter moth (Operophtera brumata) provides a genomic perspective on sexual dimorphism and phenology.</title>
        <authorList>
            <person name="Derks M.F."/>
            <person name="Smit S."/>
            <person name="Salis L."/>
            <person name="Schijlen E."/>
            <person name="Bossers A."/>
            <person name="Mateman C."/>
            <person name="Pijl A.S."/>
            <person name="de Ridder D."/>
            <person name="Groenen M.A."/>
            <person name="Visser M.E."/>
            <person name="Megens H.J."/>
        </authorList>
    </citation>
    <scope>NUCLEOTIDE SEQUENCE [LARGE SCALE GENOMIC DNA]</scope>
    <source>
        <strain evidence="1">WM2013NL</strain>
        <tissue evidence="1">Head and thorax</tissue>
    </source>
</reference>
<dbReference type="AlphaFoldDB" id="A0A0L7K3N8"/>
<gene>
    <name evidence="1" type="ORF">OBRU01_26222</name>
</gene>